<evidence type="ECO:0008006" key="2">
    <source>
        <dbReference type="Google" id="ProtNLM"/>
    </source>
</evidence>
<accession>T1A7R0</accession>
<gene>
    <name evidence="1" type="ORF">B1B_10501</name>
</gene>
<sequence length="537" mass="60278">MEKEIKYFQVVPDPERVSEGLRDTGYQFPTAVADIIDNSISASATEIEMLASMDMGGEIMLAVLDNGCGMNREDLINAMRYGSKRRADPASLGKFGLGLKTASTAFCRRLSVITRSDAGMVPLKATWDLNHISKTRAWELEIGATSPEELALFDRVAPDQPGTIVIWEKVDRLVSDYANPGGGPARKALDKYVDQLTKHCAMVYQRFLDHGDKRARDITLRMNGRQVDPWDPFCPTETKKPVLEATQKVAVGAKHEAAYSVRAFILPRKDEFKDAGLARTARLSNHYQGIYVYRENRMIHGPDWMGMFRKEPHLSLLRVEFSFDHKLDEAFHIDIKKSQIILNEAIFEWLENFLAAPRREAEQRYRHGAAAEVAGASALLHAASNNAIHAMADALKTANVESVDGKTGEVTIVNRHGPARLKLKIIESTRPGELHVQPADGLDEGILWEPALIDGNQAVRINTRHPYYSKVYLPNRKSGVTIQGLDSLMWALCEAELGTVSDATKRYFEELRFEVSRLLRRLVEDLPEPDLTENEHE</sequence>
<comment type="caution">
    <text evidence="1">The sequence shown here is derived from an EMBL/GenBank/DDBJ whole genome shotgun (WGS) entry which is preliminary data.</text>
</comment>
<dbReference type="AlphaFoldDB" id="T1A7R0"/>
<dbReference type="EMBL" id="AUZY01006881">
    <property type="protein sequence ID" value="EQD52888.1"/>
    <property type="molecule type" value="Genomic_DNA"/>
</dbReference>
<dbReference type="Pfam" id="PF13589">
    <property type="entry name" value="HATPase_c_3"/>
    <property type="match status" value="1"/>
</dbReference>
<organism evidence="1">
    <name type="scientific">mine drainage metagenome</name>
    <dbReference type="NCBI Taxonomy" id="410659"/>
    <lineage>
        <taxon>unclassified sequences</taxon>
        <taxon>metagenomes</taxon>
        <taxon>ecological metagenomes</taxon>
    </lineage>
</organism>
<reference evidence="1" key="2">
    <citation type="journal article" date="2014" name="ISME J.">
        <title>Microbial stratification in low pH oxic and suboxic macroscopic growths along an acid mine drainage.</title>
        <authorList>
            <person name="Mendez-Garcia C."/>
            <person name="Mesa V."/>
            <person name="Sprenger R.R."/>
            <person name="Richter M."/>
            <person name="Diez M.S."/>
            <person name="Solano J."/>
            <person name="Bargiela R."/>
            <person name="Golyshina O.V."/>
            <person name="Manteca A."/>
            <person name="Ramos J.L."/>
            <person name="Gallego J.R."/>
            <person name="Llorente I."/>
            <person name="Martins Dos Santos V.A."/>
            <person name="Jensen O.N."/>
            <person name="Pelaez A.I."/>
            <person name="Sanchez J."/>
            <person name="Ferrer M."/>
        </authorList>
    </citation>
    <scope>NUCLEOTIDE SEQUENCE</scope>
</reference>
<reference evidence="1" key="1">
    <citation type="submission" date="2013-08" db="EMBL/GenBank/DDBJ databases">
        <authorList>
            <person name="Mendez C."/>
            <person name="Richter M."/>
            <person name="Ferrer M."/>
            <person name="Sanchez J."/>
        </authorList>
    </citation>
    <scope>NUCLEOTIDE SEQUENCE</scope>
</reference>
<evidence type="ECO:0000313" key="1">
    <source>
        <dbReference type="EMBL" id="EQD52888.1"/>
    </source>
</evidence>
<dbReference type="SUPFAM" id="SSF55874">
    <property type="entry name" value="ATPase domain of HSP90 chaperone/DNA topoisomerase II/histidine kinase"/>
    <property type="match status" value="1"/>
</dbReference>
<dbReference type="Gene3D" id="3.30.565.10">
    <property type="entry name" value="Histidine kinase-like ATPase, C-terminal domain"/>
    <property type="match status" value="1"/>
</dbReference>
<protein>
    <recommendedName>
        <fullName evidence="2">ATP-binding protein</fullName>
    </recommendedName>
</protein>
<name>T1A7R0_9ZZZZ</name>
<dbReference type="InterPro" id="IPR036890">
    <property type="entry name" value="HATPase_C_sf"/>
</dbReference>
<proteinExistence type="predicted"/>